<organism evidence="4 5">
    <name type="scientific">Mycolicibacterium chlorophenolicum</name>
    <dbReference type="NCBI Taxonomy" id="37916"/>
    <lineage>
        <taxon>Bacteria</taxon>
        <taxon>Bacillati</taxon>
        <taxon>Actinomycetota</taxon>
        <taxon>Actinomycetes</taxon>
        <taxon>Mycobacteriales</taxon>
        <taxon>Mycobacteriaceae</taxon>
        <taxon>Mycolicibacterium</taxon>
    </lineage>
</organism>
<feature type="compositionally biased region" description="Pro residues" evidence="1">
    <location>
        <begin position="663"/>
        <end position="673"/>
    </location>
</feature>
<dbReference type="EMBL" id="JYNL01000065">
    <property type="protein sequence ID" value="KMO69813.1"/>
    <property type="molecule type" value="Genomic_DNA"/>
</dbReference>
<keyword evidence="2" id="KW-0472">Membrane</keyword>
<dbReference type="PATRIC" id="fig|37916.4.peg.5945"/>
<feature type="transmembrane region" description="Helical" evidence="2">
    <location>
        <begin position="90"/>
        <end position="108"/>
    </location>
</feature>
<feature type="compositionally biased region" description="Low complexity" evidence="1">
    <location>
        <begin position="524"/>
        <end position="544"/>
    </location>
</feature>
<feature type="signal peptide" evidence="3">
    <location>
        <begin position="1"/>
        <end position="32"/>
    </location>
</feature>
<feature type="compositionally biased region" description="Basic and acidic residues" evidence="1">
    <location>
        <begin position="491"/>
        <end position="501"/>
    </location>
</feature>
<evidence type="ECO:0000256" key="2">
    <source>
        <dbReference type="SAM" id="Phobius"/>
    </source>
</evidence>
<keyword evidence="3" id="KW-0732">Signal</keyword>
<evidence type="ECO:0000256" key="3">
    <source>
        <dbReference type="SAM" id="SignalP"/>
    </source>
</evidence>
<name>A0A0J6VK31_9MYCO</name>
<keyword evidence="5" id="KW-1185">Reference proteome</keyword>
<keyword evidence="2" id="KW-0812">Transmembrane</keyword>
<proteinExistence type="predicted"/>
<evidence type="ECO:0000313" key="4">
    <source>
        <dbReference type="EMBL" id="KMO69813.1"/>
    </source>
</evidence>
<dbReference type="AlphaFoldDB" id="A0A0J6VK31"/>
<feature type="transmembrane region" description="Helical" evidence="2">
    <location>
        <begin position="386"/>
        <end position="405"/>
    </location>
</feature>
<dbReference type="STRING" id="37916.MCHLDSM_05925"/>
<feature type="compositionally biased region" description="Low complexity" evidence="1">
    <location>
        <begin position="592"/>
        <end position="621"/>
    </location>
</feature>
<feature type="transmembrane region" description="Helical" evidence="2">
    <location>
        <begin position="159"/>
        <end position="177"/>
    </location>
</feature>
<feature type="region of interest" description="Disordered" evidence="1">
    <location>
        <begin position="489"/>
        <end position="683"/>
    </location>
</feature>
<feature type="chain" id="PRO_5039374021" description="TrbL/VirB6 plasmid conjugal transfer protein" evidence="3">
    <location>
        <begin position="33"/>
        <end position="683"/>
    </location>
</feature>
<accession>A0A0J6VK31</accession>
<evidence type="ECO:0000256" key="1">
    <source>
        <dbReference type="SAM" id="MobiDB-lite"/>
    </source>
</evidence>
<dbReference type="Proteomes" id="UP000036513">
    <property type="component" value="Unassembled WGS sequence"/>
</dbReference>
<feature type="compositionally biased region" description="Gly residues" evidence="1">
    <location>
        <begin position="545"/>
        <end position="554"/>
    </location>
</feature>
<feature type="transmembrane region" description="Helical" evidence="2">
    <location>
        <begin position="317"/>
        <end position="335"/>
    </location>
</feature>
<sequence precursor="true">MVTRIQYWLITHPRVARPLKVMGLLQMLSCFAVGTAPDAAASTNAVVLNWTGLHDSYGVPAGDLYLSLASLTDQLTQTGPDASMLDPATWWPWMMHGLAVMFDSLTAANILTAEVGLAVGIFTLALWVFRLTVSTYWLTVLGELARAITTAVIGVVSRWGLVAITVPIGVFMGVLAIRRGERGRGATMIMVAIFMPALAVSVFSDPAGLMYGPNGLLQFGRRMAFSTAQAATHGGAISGGGFTGQVDTLTSSLVTNVLREPLEVFNFGHVVDRVGACGPMLSAAYRQGAKDGPIKALAQCGDTAAVHYAQNLDGTNVFGGAVLFAAAFLFGWFMVSSGASVFKVSLRAIYTTAKLLPSVFAGGIDGAAREHAKSTVWTYFKHPIEVAVLITFVSVIGLAIERLISRPLPAELGGANPFAHVLMMGAGAMAGLYLLRHIRADLAGDHPGRGLLGRATDVALGLGMHAALGGAGKAALGGARGLRGLLGHGKTPWEKMDEKATSADPQEILGPAQEGFDPVPGDDGSAAAENAASGPNAAPTAPGTEPGGGGGGGAPALNPPDPTREGLNPVMSPTGGGQQHREPQHQPHRGESAQGAGAASQPILEFGEAGSASAAAPEVAPITDGRHSGAWEQGAPPMNSYVDHNADIPIPLDAPPDDHDMSAPPPPDDPGPPAATVDPITGD</sequence>
<feature type="transmembrane region" description="Helical" evidence="2">
    <location>
        <begin position="189"/>
        <end position="211"/>
    </location>
</feature>
<feature type="compositionally biased region" description="Basic and acidic residues" evidence="1">
    <location>
        <begin position="579"/>
        <end position="591"/>
    </location>
</feature>
<reference evidence="4 5" key="1">
    <citation type="journal article" date="2015" name="Genome Biol. Evol.">
        <title>Characterization of Three Mycobacterium spp. with Potential Use in Bioremediation by Genome Sequencing and Comparative Genomics.</title>
        <authorList>
            <person name="Das S."/>
            <person name="Pettersson B.M."/>
            <person name="Behra P.R."/>
            <person name="Ramesh M."/>
            <person name="Dasgupta S."/>
            <person name="Bhattacharya A."/>
            <person name="Kirsebom L.A."/>
        </authorList>
    </citation>
    <scope>NUCLEOTIDE SEQUENCE [LARGE SCALE GENOMIC DNA]</scope>
    <source>
        <strain evidence="4 5">DSM 43826</strain>
    </source>
</reference>
<gene>
    <name evidence="4" type="ORF">MCHLDSM_05925</name>
</gene>
<feature type="transmembrane region" description="Helical" evidence="2">
    <location>
        <begin position="115"/>
        <end position="139"/>
    </location>
</feature>
<evidence type="ECO:0008006" key="6">
    <source>
        <dbReference type="Google" id="ProtNLM"/>
    </source>
</evidence>
<comment type="caution">
    <text evidence="4">The sequence shown here is derived from an EMBL/GenBank/DDBJ whole genome shotgun (WGS) entry which is preliminary data.</text>
</comment>
<feature type="transmembrane region" description="Helical" evidence="2">
    <location>
        <begin position="417"/>
        <end position="435"/>
    </location>
</feature>
<keyword evidence="2" id="KW-1133">Transmembrane helix</keyword>
<protein>
    <recommendedName>
        <fullName evidence="6">TrbL/VirB6 plasmid conjugal transfer protein</fullName>
    </recommendedName>
</protein>
<feature type="compositionally biased region" description="Low complexity" evidence="1">
    <location>
        <begin position="674"/>
        <end position="683"/>
    </location>
</feature>
<evidence type="ECO:0000313" key="5">
    <source>
        <dbReference type="Proteomes" id="UP000036513"/>
    </source>
</evidence>